<keyword evidence="1" id="KW-0472">Membrane</keyword>
<feature type="transmembrane region" description="Helical" evidence="1">
    <location>
        <begin position="21"/>
        <end position="41"/>
    </location>
</feature>
<feature type="transmembrane region" description="Helical" evidence="1">
    <location>
        <begin position="152"/>
        <end position="179"/>
    </location>
</feature>
<gene>
    <name evidence="2" type="ORF">ACFQZS_13165</name>
</gene>
<dbReference type="RefSeq" id="WP_377100960.1">
    <property type="nucleotide sequence ID" value="NZ_JBHTHU010000010.1"/>
</dbReference>
<organism evidence="2 3">
    <name type="scientific">Mucilaginibacter calamicampi</name>
    <dbReference type="NCBI Taxonomy" id="1302352"/>
    <lineage>
        <taxon>Bacteria</taxon>
        <taxon>Pseudomonadati</taxon>
        <taxon>Bacteroidota</taxon>
        <taxon>Sphingobacteriia</taxon>
        <taxon>Sphingobacteriales</taxon>
        <taxon>Sphingobacteriaceae</taxon>
        <taxon>Mucilaginibacter</taxon>
    </lineage>
</organism>
<reference evidence="3" key="1">
    <citation type="journal article" date="2019" name="Int. J. Syst. Evol. Microbiol.">
        <title>The Global Catalogue of Microorganisms (GCM) 10K type strain sequencing project: providing services to taxonomists for standard genome sequencing and annotation.</title>
        <authorList>
            <consortium name="The Broad Institute Genomics Platform"/>
            <consortium name="The Broad Institute Genome Sequencing Center for Infectious Disease"/>
            <person name="Wu L."/>
            <person name="Ma J."/>
        </authorList>
    </citation>
    <scope>NUCLEOTIDE SEQUENCE [LARGE SCALE GENOMIC DNA]</scope>
    <source>
        <strain evidence="3">CCUG 63418</strain>
    </source>
</reference>
<protein>
    <submittedName>
        <fullName evidence="2">DoxX family protein</fullName>
    </submittedName>
</protein>
<feature type="transmembrane region" description="Helical" evidence="1">
    <location>
        <begin position="211"/>
        <end position="229"/>
    </location>
</feature>
<keyword evidence="1" id="KW-1133">Transmembrane helix</keyword>
<sequence>MSFFNVSNKKPSAWKDYEKAALRFFFIYFVIQAVPLDWKFYQQLFSINWLGPHFYQLFSLSKYSPQFFGATGFTNWLIAASIALIGAAVWSFARQQDDDYDNLHYWLRVILRYRLAVGIIAYGLIKLFPLQMPYPSLSNLHTNYGDFHTWKIYFHTIGVTQYYEMFLGFIEILAGALLLVRRTTTFGTAIILGFTGNAFAANLGYDAGEQVYAGYLVVIASFLFAYDVPRLYNLLIAEKYTIAAKFDPVFKATNLRKIRLALRVGFVVFVAVLGFSTYANYANGPYKYPTTPGLKGTYGFYDVKEFRLNGQDIPYTTTDSNRWQNVVFEKWATISIKMAKPLKLDISTGDVYTDKDLERNFESAGVAGRRYYAYNADTAAKTINLQNKNKHYTDETYSLRYTQLNDSTIVVKGLNERKDSVYAVLNRQNDQRHLLLIGRRKPLKL</sequence>
<evidence type="ECO:0000313" key="3">
    <source>
        <dbReference type="Proteomes" id="UP001596958"/>
    </source>
</evidence>
<keyword evidence="3" id="KW-1185">Reference proteome</keyword>
<name>A0ABW2Z0V5_9SPHI</name>
<accession>A0ABW2Z0V5</accession>
<keyword evidence="1" id="KW-0812">Transmembrane</keyword>
<proteinExistence type="predicted"/>
<feature type="transmembrane region" description="Helical" evidence="1">
    <location>
        <begin position="113"/>
        <end position="132"/>
    </location>
</feature>
<feature type="transmembrane region" description="Helical" evidence="1">
    <location>
        <begin position="260"/>
        <end position="281"/>
    </location>
</feature>
<dbReference type="Proteomes" id="UP001596958">
    <property type="component" value="Unassembled WGS sequence"/>
</dbReference>
<feature type="transmembrane region" description="Helical" evidence="1">
    <location>
        <begin position="186"/>
        <end position="205"/>
    </location>
</feature>
<evidence type="ECO:0000313" key="2">
    <source>
        <dbReference type="EMBL" id="MFD0751098.1"/>
    </source>
</evidence>
<dbReference type="EMBL" id="JBHTHU010000010">
    <property type="protein sequence ID" value="MFD0751098.1"/>
    <property type="molecule type" value="Genomic_DNA"/>
</dbReference>
<evidence type="ECO:0000256" key="1">
    <source>
        <dbReference type="SAM" id="Phobius"/>
    </source>
</evidence>
<feature type="transmembrane region" description="Helical" evidence="1">
    <location>
        <begin position="73"/>
        <end position="93"/>
    </location>
</feature>
<comment type="caution">
    <text evidence="2">The sequence shown here is derived from an EMBL/GenBank/DDBJ whole genome shotgun (WGS) entry which is preliminary data.</text>
</comment>